<accession>A0ACB7PPT8</accession>
<sequence length="100" mass="11004">MHPWAVVWLLATGIALVEAMPLFEDLQKTLGHLAQITGVTRQYMSCEATYGNEWTTCGSQTEDLETCARNAGFELPVKILESLASTAARESSISRTKQDI</sequence>
<dbReference type="Proteomes" id="UP000724584">
    <property type="component" value="Unassembled WGS sequence"/>
</dbReference>
<protein>
    <submittedName>
        <fullName evidence="1">Uncharacterized protein</fullName>
    </submittedName>
</protein>
<keyword evidence="2" id="KW-1185">Reference proteome</keyword>
<evidence type="ECO:0000313" key="1">
    <source>
        <dbReference type="EMBL" id="KAH6651126.1"/>
    </source>
</evidence>
<name>A0ACB7PPT8_9PEZI</name>
<organism evidence="1 2">
    <name type="scientific">Chaetomium tenue</name>
    <dbReference type="NCBI Taxonomy" id="1854479"/>
    <lineage>
        <taxon>Eukaryota</taxon>
        <taxon>Fungi</taxon>
        <taxon>Dikarya</taxon>
        <taxon>Ascomycota</taxon>
        <taxon>Pezizomycotina</taxon>
        <taxon>Sordariomycetes</taxon>
        <taxon>Sordariomycetidae</taxon>
        <taxon>Sordariales</taxon>
        <taxon>Chaetomiaceae</taxon>
        <taxon>Chaetomium</taxon>
    </lineage>
</organism>
<evidence type="ECO:0000313" key="2">
    <source>
        <dbReference type="Proteomes" id="UP000724584"/>
    </source>
</evidence>
<gene>
    <name evidence="1" type="ORF">F5144DRAFT_598533</name>
</gene>
<dbReference type="EMBL" id="JAGIZQ010000001">
    <property type="protein sequence ID" value="KAH6651126.1"/>
    <property type="molecule type" value="Genomic_DNA"/>
</dbReference>
<proteinExistence type="predicted"/>
<comment type="caution">
    <text evidence="1">The sequence shown here is derived from an EMBL/GenBank/DDBJ whole genome shotgun (WGS) entry which is preliminary data.</text>
</comment>
<reference evidence="1 2" key="1">
    <citation type="journal article" date="2021" name="Nat. Commun.">
        <title>Genetic determinants of endophytism in the Arabidopsis root mycobiome.</title>
        <authorList>
            <person name="Mesny F."/>
            <person name="Miyauchi S."/>
            <person name="Thiergart T."/>
            <person name="Pickel B."/>
            <person name="Atanasova L."/>
            <person name="Karlsson M."/>
            <person name="Huettel B."/>
            <person name="Barry K.W."/>
            <person name="Haridas S."/>
            <person name="Chen C."/>
            <person name="Bauer D."/>
            <person name="Andreopoulos W."/>
            <person name="Pangilinan J."/>
            <person name="LaButti K."/>
            <person name="Riley R."/>
            <person name="Lipzen A."/>
            <person name="Clum A."/>
            <person name="Drula E."/>
            <person name="Henrissat B."/>
            <person name="Kohler A."/>
            <person name="Grigoriev I.V."/>
            <person name="Martin F.M."/>
            <person name="Hacquard S."/>
        </authorList>
    </citation>
    <scope>NUCLEOTIDE SEQUENCE [LARGE SCALE GENOMIC DNA]</scope>
    <source>
        <strain evidence="1 2">MPI-SDFR-AT-0079</strain>
    </source>
</reference>